<sequence length="118" mass="13475">MSDEIELIESPQTEAAKKIAILVYALQAGTFIIPILFVASVVVNYVKKGDISGTWIESHFRWQIRTFWFGLLWGFFGIITLIMGVGYFILIGVAIWVIYRIAKGWLALNDNKPMYLED</sequence>
<dbReference type="STRING" id="1921010.MMIC_P2226"/>
<accession>A0A1L8CQT6</accession>
<dbReference type="RefSeq" id="WP_072660561.1">
    <property type="nucleotide sequence ID" value="NZ_BDFD01000024.1"/>
</dbReference>
<keyword evidence="1" id="KW-0472">Membrane</keyword>
<evidence type="ECO:0000313" key="2">
    <source>
        <dbReference type="EMBL" id="GAV21244.1"/>
    </source>
</evidence>
<keyword evidence="1" id="KW-1133">Transmembrane helix</keyword>
<feature type="transmembrane region" description="Helical" evidence="1">
    <location>
        <begin position="21"/>
        <end position="46"/>
    </location>
</feature>
<evidence type="ECO:0000256" key="1">
    <source>
        <dbReference type="SAM" id="Phobius"/>
    </source>
</evidence>
<dbReference type="AlphaFoldDB" id="A0A1L8CQT6"/>
<name>A0A1L8CQT6_9PROT</name>
<gene>
    <name evidence="2" type="ORF">MMIC_P2226</name>
</gene>
<evidence type="ECO:0008006" key="4">
    <source>
        <dbReference type="Google" id="ProtNLM"/>
    </source>
</evidence>
<reference evidence="2 3" key="1">
    <citation type="journal article" date="2017" name="Arch. Microbiol.">
        <title>Mariprofundus micogutta sp. nov., a novel iron-oxidizing zetaproteobacterium isolated from a deep-sea hydrothermal field at the Bayonnaise knoll of the Izu-Ogasawara arc, and a description of Mariprofundales ord. nov. and Zetaproteobacteria classis nov.</title>
        <authorList>
            <person name="Makita H."/>
            <person name="Tanaka E."/>
            <person name="Mitsunobu S."/>
            <person name="Miyazaki M."/>
            <person name="Nunoura T."/>
            <person name="Uematsu K."/>
            <person name="Takaki Y."/>
            <person name="Nishi S."/>
            <person name="Shimamura S."/>
            <person name="Takai K."/>
        </authorList>
    </citation>
    <scope>NUCLEOTIDE SEQUENCE [LARGE SCALE GENOMIC DNA]</scope>
    <source>
        <strain evidence="2 3">ET2</strain>
    </source>
</reference>
<keyword evidence="3" id="KW-1185">Reference proteome</keyword>
<organism evidence="2 3">
    <name type="scientific">Mariprofundus micogutta</name>
    <dbReference type="NCBI Taxonomy" id="1921010"/>
    <lineage>
        <taxon>Bacteria</taxon>
        <taxon>Pseudomonadati</taxon>
        <taxon>Pseudomonadota</taxon>
        <taxon>Candidatius Mariprofundia</taxon>
        <taxon>Mariprofundales</taxon>
        <taxon>Mariprofundaceae</taxon>
        <taxon>Mariprofundus</taxon>
    </lineage>
</organism>
<protein>
    <recommendedName>
        <fullName evidence="4">Transmembrane protein</fullName>
    </recommendedName>
</protein>
<dbReference type="Proteomes" id="UP000231632">
    <property type="component" value="Unassembled WGS sequence"/>
</dbReference>
<comment type="caution">
    <text evidence="2">The sequence shown here is derived from an EMBL/GenBank/DDBJ whole genome shotgun (WGS) entry which is preliminary data.</text>
</comment>
<evidence type="ECO:0000313" key="3">
    <source>
        <dbReference type="Proteomes" id="UP000231632"/>
    </source>
</evidence>
<keyword evidence="1" id="KW-0812">Transmembrane</keyword>
<dbReference type="EMBL" id="BDFD01000024">
    <property type="protein sequence ID" value="GAV21244.1"/>
    <property type="molecule type" value="Genomic_DNA"/>
</dbReference>
<proteinExistence type="predicted"/>
<feature type="transmembrane region" description="Helical" evidence="1">
    <location>
        <begin position="66"/>
        <end position="99"/>
    </location>
</feature>